<reference evidence="13 14" key="1">
    <citation type="journal article" date="2015" name="Genome Biol. Evol.">
        <title>Phylogenomic analyses indicate that early fungi evolved digesting cell walls of algal ancestors of land plants.</title>
        <authorList>
            <person name="Chang Y."/>
            <person name="Wang S."/>
            <person name="Sekimoto S."/>
            <person name="Aerts A.L."/>
            <person name="Choi C."/>
            <person name="Clum A."/>
            <person name="LaButti K.M."/>
            <person name="Lindquist E.A."/>
            <person name="Yee Ngan C."/>
            <person name="Ohm R.A."/>
            <person name="Salamov A.A."/>
            <person name="Grigoriev I.V."/>
            <person name="Spatafora J.W."/>
            <person name="Berbee M.L."/>
        </authorList>
    </citation>
    <scope>NUCLEOTIDE SEQUENCE [LARGE SCALE GENOMIC DNA]</scope>
    <source>
        <strain evidence="13 14">JEL478</strain>
    </source>
</reference>
<dbReference type="SUPFAM" id="SSF103506">
    <property type="entry name" value="Mitochondrial carrier"/>
    <property type="match status" value="1"/>
</dbReference>
<evidence type="ECO:0000256" key="3">
    <source>
        <dbReference type="ARBA" id="ARBA00022448"/>
    </source>
</evidence>
<gene>
    <name evidence="13" type="ORF">M427DRAFT_456461</name>
</gene>
<dbReference type="EMBL" id="KQ965810">
    <property type="protein sequence ID" value="KXS11046.1"/>
    <property type="molecule type" value="Genomic_DNA"/>
</dbReference>
<dbReference type="PANTHER" id="PTHR45667">
    <property type="entry name" value="S-ADENOSYLMETHIONINE MITOCHONDRIAL CARRIER PROTEIN"/>
    <property type="match status" value="1"/>
</dbReference>
<evidence type="ECO:0000256" key="11">
    <source>
        <dbReference type="RuleBase" id="RU000488"/>
    </source>
</evidence>
<evidence type="ECO:0000256" key="1">
    <source>
        <dbReference type="ARBA" id="ARBA00004448"/>
    </source>
</evidence>
<keyword evidence="14" id="KW-1185">Reference proteome</keyword>
<name>A0A139A2N3_GONPJ</name>
<evidence type="ECO:0000256" key="6">
    <source>
        <dbReference type="ARBA" id="ARBA00022792"/>
    </source>
</evidence>
<dbReference type="FunFam" id="1.50.40.10:FF:000018">
    <property type="entry name" value="S-adenosylmethionine mitochondrial carrier protein-like"/>
    <property type="match status" value="1"/>
</dbReference>
<feature type="repeat" description="Solcar" evidence="10">
    <location>
        <begin position="6"/>
        <end position="79"/>
    </location>
</feature>
<keyword evidence="4 10" id="KW-0812">Transmembrane</keyword>
<dbReference type="PRINTS" id="PR00926">
    <property type="entry name" value="MITOCARRIER"/>
</dbReference>
<evidence type="ECO:0000313" key="13">
    <source>
        <dbReference type="EMBL" id="KXS11046.1"/>
    </source>
</evidence>
<comment type="similarity">
    <text evidence="2 11">Belongs to the mitochondrial carrier (TC 2.A.29) family.</text>
</comment>
<keyword evidence="6" id="KW-0999">Mitochondrion inner membrane</keyword>
<dbReference type="OrthoDB" id="276989at2759"/>
<dbReference type="InterPro" id="IPR002067">
    <property type="entry name" value="MCP"/>
</dbReference>
<keyword evidence="3 11" id="KW-0813">Transport</keyword>
<feature type="repeat" description="Solcar" evidence="10">
    <location>
        <begin position="181"/>
        <end position="268"/>
    </location>
</feature>
<sequence length="274" mass="29954">MTTRDSNLWQALLAGGFAGTAVDVSLFPLDTLKTRLQAPDGFWRTGGFKGVYRGLSSAVAGSAPSASLFFVTYEFLKQHNNRLFSIPTGSPVGHMLAASVGEMAACMVRVPTEVLKQRFQAGQYGGSLSLAVQTVFRESGVLGFYRGFAITVFREIPFSCIQFPLFEYFKHVYRIRTSKTPEPWEVSAMGAFAGGTAAALTTPLDVVKTRTMLSAKSDPRYATIAVTFRTIIKSEGLNSLFRGVGPRVMWISIGGGIFLGVYDFALRFLTRQSY</sequence>
<dbReference type="GO" id="GO:0000095">
    <property type="term" value="F:S-adenosyl-L-methionine transmembrane transporter activity"/>
    <property type="evidence" value="ECO:0007669"/>
    <property type="project" value="EnsemblFungi"/>
</dbReference>
<dbReference type="Proteomes" id="UP000070544">
    <property type="component" value="Unassembled WGS sequence"/>
</dbReference>
<dbReference type="Gene3D" id="1.50.40.10">
    <property type="entry name" value="Mitochondrial carrier domain"/>
    <property type="match status" value="1"/>
</dbReference>
<evidence type="ECO:0000256" key="4">
    <source>
        <dbReference type="ARBA" id="ARBA00022692"/>
    </source>
</evidence>
<dbReference type="GO" id="GO:0005743">
    <property type="term" value="C:mitochondrial inner membrane"/>
    <property type="evidence" value="ECO:0007669"/>
    <property type="project" value="UniProtKB-SubCell"/>
</dbReference>
<dbReference type="OMA" id="IGPRTMW"/>
<organism evidence="13 14">
    <name type="scientific">Gonapodya prolifera (strain JEL478)</name>
    <name type="common">Monoblepharis prolifera</name>
    <dbReference type="NCBI Taxonomy" id="1344416"/>
    <lineage>
        <taxon>Eukaryota</taxon>
        <taxon>Fungi</taxon>
        <taxon>Fungi incertae sedis</taxon>
        <taxon>Chytridiomycota</taxon>
        <taxon>Chytridiomycota incertae sedis</taxon>
        <taxon>Monoblepharidomycetes</taxon>
        <taxon>Monoblepharidales</taxon>
        <taxon>Gonapodyaceae</taxon>
        <taxon>Gonapodya</taxon>
    </lineage>
</organism>
<keyword evidence="5" id="KW-0677">Repeat</keyword>
<feature type="repeat" description="Solcar" evidence="10">
    <location>
        <begin position="89"/>
        <end position="172"/>
    </location>
</feature>
<evidence type="ECO:0000256" key="7">
    <source>
        <dbReference type="ARBA" id="ARBA00022989"/>
    </source>
</evidence>
<comment type="subcellular location">
    <subcellularLocation>
        <location evidence="1">Mitochondrion inner membrane</location>
        <topology evidence="1">Multi-pass membrane protein</topology>
    </subcellularLocation>
</comment>
<keyword evidence="7 12" id="KW-1133">Transmembrane helix</keyword>
<evidence type="ECO:0000313" key="14">
    <source>
        <dbReference type="Proteomes" id="UP000070544"/>
    </source>
</evidence>
<evidence type="ECO:0000256" key="9">
    <source>
        <dbReference type="ARBA" id="ARBA00023136"/>
    </source>
</evidence>
<protein>
    <submittedName>
        <fullName evidence="13">Mitochondrial carrier</fullName>
    </submittedName>
</protein>
<dbReference type="PROSITE" id="PS50920">
    <property type="entry name" value="SOLCAR"/>
    <property type="match status" value="3"/>
</dbReference>
<feature type="transmembrane region" description="Helical" evidence="12">
    <location>
        <begin position="248"/>
        <end position="269"/>
    </location>
</feature>
<evidence type="ECO:0000256" key="12">
    <source>
        <dbReference type="SAM" id="Phobius"/>
    </source>
</evidence>
<keyword evidence="9 10" id="KW-0472">Membrane</keyword>
<evidence type="ECO:0000256" key="8">
    <source>
        <dbReference type="ARBA" id="ARBA00023128"/>
    </source>
</evidence>
<keyword evidence="8" id="KW-0496">Mitochondrion</keyword>
<accession>A0A139A2N3</accession>
<dbReference type="InterPro" id="IPR018108">
    <property type="entry name" value="MCP_transmembrane"/>
</dbReference>
<evidence type="ECO:0000256" key="2">
    <source>
        <dbReference type="ARBA" id="ARBA00006375"/>
    </source>
</evidence>
<dbReference type="Pfam" id="PF00153">
    <property type="entry name" value="Mito_carr"/>
    <property type="match status" value="3"/>
</dbReference>
<dbReference type="STRING" id="1344416.A0A139A2N3"/>
<dbReference type="AlphaFoldDB" id="A0A139A2N3"/>
<evidence type="ECO:0000256" key="5">
    <source>
        <dbReference type="ARBA" id="ARBA00022737"/>
    </source>
</evidence>
<proteinExistence type="inferred from homology"/>
<evidence type="ECO:0000256" key="10">
    <source>
        <dbReference type="PROSITE-ProRule" id="PRU00282"/>
    </source>
</evidence>
<dbReference type="InterPro" id="IPR023395">
    <property type="entry name" value="MCP_dom_sf"/>
</dbReference>